<reference evidence="6" key="2">
    <citation type="submission" date="2022-01" db="EMBL/GenBank/DDBJ databases">
        <authorList>
            <person name="Yamashiro T."/>
            <person name="Shiraishi A."/>
            <person name="Satake H."/>
            <person name="Nakayama K."/>
        </authorList>
    </citation>
    <scope>NUCLEOTIDE SEQUENCE</scope>
</reference>
<dbReference type="InterPro" id="IPR012337">
    <property type="entry name" value="RNaseH-like_sf"/>
</dbReference>
<evidence type="ECO:0000256" key="2">
    <source>
        <dbReference type="ARBA" id="ARBA00022801"/>
    </source>
</evidence>
<dbReference type="InterPro" id="IPR001584">
    <property type="entry name" value="Integrase_cat-core"/>
</dbReference>
<reference evidence="6" key="1">
    <citation type="journal article" date="2022" name="Int. J. Mol. Sci.">
        <title>Draft Genome of Tanacetum Coccineum: Genomic Comparison of Closely Related Tanacetum-Family Plants.</title>
        <authorList>
            <person name="Yamashiro T."/>
            <person name="Shiraishi A."/>
            <person name="Nakayama K."/>
            <person name="Satake H."/>
        </authorList>
    </citation>
    <scope>NUCLEOTIDE SEQUENCE</scope>
</reference>
<dbReference type="Pfam" id="PF00665">
    <property type="entry name" value="rve"/>
    <property type="match status" value="1"/>
</dbReference>
<evidence type="ECO:0000256" key="1">
    <source>
        <dbReference type="ARBA" id="ARBA00022723"/>
    </source>
</evidence>
<dbReference type="EMBL" id="BQNB010017858">
    <property type="protein sequence ID" value="GJT67989.1"/>
    <property type="molecule type" value="Genomic_DNA"/>
</dbReference>
<accession>A0ABQ5FXG4</accession>
<dbReference type="PANTHER" id="PTHR42648:SF26">
    <property type="entry name" value="INTEGRASE CATALYTIC DOMAIN-CONTAINING PROTEIN"/>
    <property type="match status" value="1"/>
</dbReference>
<evidence type="ECO:0000256" key="4">
    <source>
        <dbReference type="SAM" id="Phobius"/>
    </source>
</evidence>
<dbReference type="Pfam" id="PF25597">
    <property type="entry name" value="SH3_retrovirus"/>
    <property type="match status" value="1"/>
</dbReference>
<keyword evidence="1" id="KW-0479">Metal-binding</keyword>
<dbReference type="Gene3D" id="3.30.420.10">
    <property type="entry name" value="Ribonuclease H-like superfamily/Ribonuclease H"/>
    <property type="match status" value="1"/>
</dbReference>
<proteinExistence type="predicted"/>
<evidence type="ECO:0000313" key="6">
    <source>
        <dbReference type="EMBL" id="GJT67989.1"/>
    </source>
</evidence>
<dbReference type="CDD" id="cd09272">
    <property type="entry name" value="RNase_HI_RT_Ty1"/>
    <property type="match status" value="1"/>
</dbReference>
<name>A0ABQ5FXG4_9ASTR</name>
<sequence length="773" mass="88370">MESPPYFAPPHHHDSSRPTIGFPLGTALLLIVVFSLSGIFSCCYHWDKLRHLRGDFSDDDNHGSDDSDSKPKPVYSEKNQEEDKSVPVIMAGDQYARFIAMPCPSEPPRQGKIVVEECELMAYGEFSRKDYQNRTTFVSRCVVRGTFTRSLNNLRLKLQLFCFHLVSTTWHRRLGHPGDDVLRRLESKNLISCRKSKLSVFLVSLLSISKKHAKLPFYNSESSVNSVFEIIHSDIWTSPIPSESGIKYYAIFLDHFSHFVWVYPLHKKADLFDNFVAFRAYVNKHFNVDIKALQCDIGGEYDNTRFHELFRQNGIQFWFSCPRTSQQNGKSERMLRTVNNLIRTLLFQAHMPSSYWVKALNMAAHLLNILPFTAINNEIPFIKLYNQTPTYEHLRVFGCLCYPHVDVSHKLEPRFTPCIFLGYLANHRGYWYGSLSRYKARLVANGRSQQQGIDCDETFSPVVKPATIRTVLSLVVSREWPIHQLDVKNAFLHGHLTETHSKTDTSLFVFHRGPDVAYLLLYVDDIILTAYSTTFLQRIISLLHGEFAMTDLGSLNYFFGVSAQRTASGMFLSQSKFAVEILERENMQKCNQCKTLVDTESKLGPDGEPVCLYMHDPRDPHFTALKRILRYVRGTIDHGLQLHVSSTAQLTAYTDADWAGCPVTRRSTSGYCVFLGDNLLSWSAKRHVTLSRSSAEAEYRGVANVVAETAWLRNLLLELHAPLSTAIIVRVLHVPSRYQYADIFTKGLPSALFLEFRSSLNVRRSPVHTEGEY</sequence>
<dbReference type="SUPFAM" id="SSF53098">
    <property type="entry name" value="Ribonuclease H-like"/>
    <property type="match status" value="1"/>
</dbReference>
<gene>
    <name evidence="6" type="ORF">Tco_1019469</name>
</gene>
<keyword evidence="4" id="KW-0472">Membrane</keyword>
<comment type="caution">
    <text evidence="6">The sequence shown here is derived from an EMBL/GenBank/DDBJ whole genome shotgun (WGS) entry which is preliminary data.</text>
</comment>
<protein>
    <submittedName>
        <fullName evidence="6">Ribonuclease H-like domain-containing protein</fullName>
    </submittedName>
</protein>
<dbReference type="Proteomes" id="UP001151760">
    <property type="component" value="Unassembled WGS sequence"/>
</dbReference>
<dbReference type="InterPro" id="IPR036397">
    <property type="entry name" value="RNaseH_sf"/>
</dbReference>
<organism evidence="6 7">
    <name type="scientific">Tanacetum coccineum</name>
    <dbReference type="NCBI Taxonomy" id="301880"/>
    <lineage>
        <taxon>Eukaryota</taxon>
        <taxon>Viridiplantae</taxon>
        <taxon>Streptophyta</taxon>
        <taxon>Embryophyta</taxon>
        <taxon>Tracheophyta</taxon>
        <taxon>Spermatophyta</taxon>
        <taxon>Magnoliopsida</taxon>
        <taxon>eudicotyledons</taxon>
        <taxon>Gunneridae</taxon>
        <taxon>Pentapetalae</taxon>
        <taxon>asterids</taxon>
        <taxon>campanulids</taxon>
        <taxon>Asterales</taxon>
        <taxon>Asteraceae</taxon>
        <taxon>Asteroideae</taxon>
        <taxon>Anthemideae</taxon>
        <taxon>Anthemidinae</taxon>
        <taxon>Tanacetum</taxon>
    </lineage>
</organism>
<dbReference type="InterPro" id="IPR039537">
    <property type="entry name" value="Retrotran_Ty1/copia-like"/>
</dbReference>
<dbReference type="SUPFAM" id="SSF56672">
    <property type="entry name" value="DNA/RNA polymerases"/>
    <property type="match status" value="1"/>
</dbReference>
<evidence type="ECO:0000256" key="3">
    <source>
        <dbReference type="SAM" id="MobiDB-lite"/>
    </source>
</evidence>
<dbReference type="InterPro" id="IPR013103">
    <property type="entry name" value="RVT_2"/>
</dbReference>
<keyword evidence="4" id="KW-0812">Transmembrane</keyword>
<keyword evidence="7" id="KW-1185">Reference proteome</keyword>
<keyword evidence="4" id="KW-1133">Transmembrane helix</keyword>
<dbReference type="PANTHER" id="PTHR42648">
    <property type="entry name" value="TRANSPOSASE, PUTATIVE-RELATED"/>
    <property type="match status" value="1"/>
</dbReference>
<dbReference type="InterPro" id="IPR043502">
    <property type="entry name" value="DNA/RNA_pol_sf"/>
</dbReference>
<feature type="transmembrane region" description="Helical" evidence="4">
    <location>
        <begin position="20"/>
        <end position="44"/>
    </location>
</feature>
<feature type="domain" description="Integrase catalytic" evidence="5">
    <location>
        <begin position="212"/>
        <end position="388"/>
    </location>
</feature>
<feature type="compositionally biased region" description="Basic and acidic residues" evidence="3">
    <location>
        <begin position="58"/>
        <end position="71"/>
    </location>
</feature>
<evidence type="ECO:0000259" key="5">
    <source>
        <dbReference type="PROSITE" id="PS50994"/>
    </source>
</evidence>
<dbReference type="InterPro" id="IPR057670">
    <property type="entry name" value="SH3_retrovirus"/>
</dbReference>
<dbReference type="Pfam" id="PF07727">
    <property type="entry name" value="RVT_2"/>
    <property type="match status" value="2"/>
</dbReference>
<feature type="region of interest" description="Disordered" evidence="3">
    <location>
        <begin position="58"/>
        <end position="83"/>
    </location>
</feature>
<evidence type="ECO:0000313" key="7">
    <source>
        <dbReference type="Proteomes" id="UP001151760"/>
    </source>
</evidence>
<keyword evidence="2" id="KW-0378">Hydrolase</keyword>
<dbReference type="PROSITE" id="PS50994">
    <property type="entry name" value="INTEGRASE"/>
    <property type="match status" value="1"/>
</dbReference>